<feature type="transmembrane region" description="Helical" evidence="8">
    <location>
        <begin position="392"/>
        <end position="409"/>
    </location>
</feature>
<dbReference type="EMBL" id="PGCI01001180">
    <property type="protein sequence ID" value="PLW06847.1"/>
    <property type="molecule type" value="Genomic_DNA"/>
</dbReference>
<evidence type="ECO:0000256" key="2">
    <source>
        <dbReference type="ARBA" id="ARBA00022448"/>
    </source>
</evidence>
<evidence type="ECO:0000259" key="9">
    <source>
        <dbReference type="Pfam" id="PF00324"/>
    </source>
</evidence>
<feature type="transmembrane region" description="Helical" evidence="8">
    <location>
        <begin position="196"/>
        <end position="216"/>
    </location>
</feature>
<keyword evidence="2" id="KW-0813">Transport</keyword>
<feature type="transmembrane region" description="Helical" evidence="8">
    <location>
        <begin position="292"/>
        <end position="311"/>
    </location>
</feature>
<protein>
    <recommendedName>
        <fullName evidence="9">Amino acid permease/ SLC12A domain-containing protein</fullName>
    </recommendedName>
</protein>
<evidence type="ECO:0000256" key="7">
    <source>
        <dbReference type="SAM" id="MobiDB-lite"/>
    </source>
</evidence>
<evidence type="ECO:0000256" key="5">
    <source>
        <dbReference type="ARBA" id="ARBA00022989"/>
    </source>
</evidence>
<dbReference type="PIRSF" id="PIRSF006060">
    <property type="entry name" value="AA_transporter"/>
    <property type="match status" value="1"/>
</dbReference>
<accession>A0A2N5S0R6</accession>
<evidence type="ECO:0000313" key="10">
    <source>
        <dbReference type="EMBL" id="PLW06847.1"/>
    </source>
</evidence>
<dbReference type="PROSITE" id="PS00218">
    <property type="entry name" value="AMINO_ACID_PERMEASE_1"/>
    <property type="match status" value="1"/>
</dbReference>
<evidence type="ECO:0000256" key="1">
    <source>
        <dbReference type="ARBA" id="ARBA00004141"/>
    </source>
</evidence>
<keyword evidence="5 8" id="KW-1133">Transmembrane helix</keyword>
<feature type="transmembrane region" description="Helical" evidence="8">
    <location>
        <begin position="135"/>
        <end position="162"/>
    </location>
</feature>
<feature type="transmembrane region" description="Helical" evidence="8">
    <location>
        <begin position="421"/>
        <end position="446"/>
    </location>
</feature>
<feature type="region of interest" description="Disordered" evidence="7">
    <location>
        <begin position="1"/>
        <end position="23"/>
    </location>
</feature>
<feature type="transmembrane region" description="Helical" evidence="8">
    <location>
        <begin position="497"/>
        <end position="515"/>
    </location>
</feature>
<feature type="transmembrane region" description="Helical" evidence="8">
    <location>
        <begin position="347"/>
        <end position="371"/>
    </location>
</feature>
<evidence type="ECO:0000256" key="3">
    <source>
        <dbReference type="ARBA" id="ARBA00022692"/>
    </source>
</evidence>
<dbReference type="Proteomes" id="UP000235392">
    <property type="component" value="Unassembled WGS sequence"/>
</dbReference>
<feature type="transmembrane region" description="Helical" evidence="8">
    <location>
        <begin position="91"/>
        <end position="115"/>
    </location>
</feature>
<dbReference type="PANTHER" id="PTHR43341">
    <property type="entry name" value="AMINO ACID PERMEASE"/>
    <property type="match status" value="1"/>
</dbReference>
<reference evidence="10 11" key="1">
    <citation type="submission" date="2017-11" db="EMBL/GenBank/DDBJ databases">
        <title>De novo assembly and phasing of dikaryotic genomes from two isolates of Puccinia coronata f. sp. avenae, the causal agent of oat crown rust.</title>
        <authorList>
            <person name="Miller M.E."/>
            <person name="Zhang Y."/>
            <person name="Omidvar V."/>
            <person name="Sperschneider J."/>
            <person name="Schwessinger B."/>
            <person name="Raley C."/>
            <person name="Palmer J.M."/>
            <person name="Garnica D."/>
            <person name="Upadhyaya N."/>
            <person name="Rathjen J."/>
            <person name="Taylor J.M."/>
            <person name="Park R.F."/>
            <person name="Dodds P.N."/>
            <person name="Hirsch C.D."/>
            <person name="Kianian S.F."/>
            <person name="Figueroa M."/>
        </authorList>
    </citation>
    <scope>NUCLEOTIDE SEQUENCE [LARGE SCALE GENOMIC DNA]</scope>
    <source>
        <strain evidence="10">12SD80</strain>
    </source>
</reference>
<dbReference type="InterPro" id="IPR004841">
    <property type="entry name" value="AA-permease/SLC12A_dom"/>
</dbReference>
<feature type="transmembrane region" description="Helical" evidence="8">
    <location>
        <begin position="467"/>
        <end position="485"/>
    </location>
</feature>
<dbReference type="InterPro" id="IPR050524">
    <property type="entry name" value="APC_YAT"/>
</dbReference>
<keyword evidence="4" id="KW-0029">Amino-acid transport</keyword>
<dbReference type="GO" id="GO:0016020">
    <property type="term" value="C:membrane"/>
    <property type="evidence" value="ECO:0007669"/>
    <property type="project" value="UniProtKB-SubCell"/>
</dbReference>
<sequence>MTTKPPPKYEPNKVGDNSATVDIDVFPNTDEEEKAKDETCSHGSMDGASRVVQRQLKQRHISMIAMAGTIGTGLFLGSGQALRHGGPVGTLLGYSLMGIVVFSMQVSLGEMVTMFPVTGAIPYYAERFVDPAMGFAVGVNICCAATVALAAEITAAAILIQYWDITTPAWIYISIFVFSICAINLFGVKWYGEAEFVFSSIKLLVIVLLIILGIVLDLGGGPNHDRIGFRYWVHPGPFTQLHDIAGPTGRFLGFWTVFIQAAYSYQGIESVAIMAGEAENPRKSIPKAIKRIFFRISIFYIGGVAVAGLLVPSNSPQLASARGHETAQASPFVIAINSGGIRILPDIVNAAILISAYSTGNTALYCGSRVLHGLASRGMAPSLFTRCTQSGIPILALIPTAAGGLLAFLRLNNSGETVFRWLTRISAVTGLFTWLSVLISYLRFYHAMKHQGIDRNKIPYKSPLQPYLAYFGLLMIAMVILFNGFEVFLKDNWSTSNFITNYITIVVYMLLYVFWKLTKRCKLVRIPHMDLVAGTKQFELMDEYFKKTAQPPRSWLGRFWDWLM</sequence>
<dbReference type="PANTHER" id="PTHR43341:SF4">
    <property type="entry name" value="ARGININE PERMEASE CAN1-RELATED"/>
    <property type="match status" value="1"/>
</dbReference>
<proteinExistence type="predicted"/>
<dbReference type="AlphaFoldDB" id="A0A2N5S0R6"/>
<evidence type="ECO:0000256" key="8">
    <source>
        <dbReference type="SAM" id="Phobius"/>
    </source>
</evidence>
<dbReference type="FunFam" id="1.20.1740.10:FF:000006">
    <property type="entry name" value="General amino acid permease"/>
    <property type="match status" value="1"/>
</dbReference>
<evidence type="ECO:0000313" key="11">
    <source>
        <dbReference type="Proteomes" id="UP000235392"/>
    </source>
</evidence>
<feature type="transmembrane region" description="Helical" evidence="8">
    <location>
        <begin position="60"/>
        <end position="79"/>
    </location>
</feature>
<evidence type="ECO:0000256" key="4">
    <source>
        <dbReference type="ARBA" id="ARBA00022970"/>
    </source>
</evidence>
<feature type="domain" description="Amino acid permease/ SLC12A" evidence="9">
    <location>
        <begin position="60"/>
        <end position="525"/>
    </location>
</feature>
<dbReference type="GO" id="GO:0015171">
    <property type="term" value="F:amino acid transmembrane transporter activity"/>
    <property type="evidence" value="ECO:0007669"/>
    <property type="project" value="TreeGrafter"/>
</dbReference>
<comment type="caution">
    <text evidence="10">The sequence shown here is derived from an EMBL/GenBank/DDBJ whole genome shotgun (WGS) entry which is preliminary data.</text>
</comment>
<evidence type="ECO:0000256" key="6">
    <source>
        <dbReference type="ARBA" id="ARBA00023136"/>
    </source>
</evidence>
<keyword evidence="3 8" id="KW-0812">Transmembrane</keyword>
<name>A0A2N5S0R6_9BASI</name>
<dbReference type="Gene3D" id="1.20.1740.10">
    <property type="entry name" value="Amino acid/polyamine transporter I"/>
    <property type="match status" value="1"/>
</dbReference>
<gene>
    <name evidence="10" type="ORF">PCASD_21356</name>
</gene>
<organism evidence="10 11">
    <name type="scientific">Puccinia coronata f. sp. avenae</name>
    <dbReference type="NCBI Taxonomy" id="200324"/>
    <lineage>
        <taxon>Eukaryota</taxon>
        <taxon>Fungi</taxon>
        <taxon>Dikarya</taxon>
        <taxon>Basidiomycota</taxon>
        <taxon>Pucciniomycotina</taxon>
        <taxon>Pucciniomycetes</taxon>
        <taxon>Pucciniales</taxon>
        <taxon>Pucciniaceae</taxon>
        <taxon>Puccinia</taxon>
    </lineage>
</organism>
<keyword evidence="6 8" id="KW-0472">Membrane</keyword>
<feature type="transmembrane region" description="Helical" evidence="8">
    <location>
        <begin position="169"/>
        <end position="190"/>
    </location>
</feature>
<feature type="region of interest" description="Disordered" evidence="7">
    <location>
        <begin position="28"/>
        <end position="47"/>
    </location>
</feature>
<dbReference type="Pfam" id="PF00324">
    <property type="entry name" value="AA_permease"/>
    <property type="match status" value="1"/>
</dbReference>
<dbReference type="InterPro" id="IPR004840">
    <property type="entry name" value="Amino_acid_permease_CS"/>
</dbReference>
<comment type="subcellular location">
    <subcellularLocation>
        <location evidence="1">Membrane</location>
        <topology evidence="1">Multi-pass membrane protein</topology>
    </subcellularLocation>
</comment>